<keyword evidence="1" id="KW-0812">Transmembrane</keyword>
<keyword evidence="1" id="KW-1133">Transmembrane helix</keyword>
<feature type="non-terminal residue" evidence="2">
    <location>
        <position position="1"/>
    </location>
</feature>
<reference evidence="2" key="1">
    <citation type="submission" date="2013-08" db="EMBL/GenBank/DDBJ databases">
        <authorList>
            <person name="Mendez C."/>
            <person name="Richter M."/>
            <person name="Ferrer M."/>
            <person name="Sanchez J."/>
        </authorList>
    </citation>
    <scope>NUCLEOTIDE SEQUENCE</scope>
</reference>
<gene>
    <name evidence="2" type="ORF">B2A_02816</name>
</gene>
<reference evidence="2" key="2">
    <citation type="journal article" date="2014" name="ISME J.">
        <title>Microbial stratification in low pH oxic and suboxic macroscopic growths along an acid mine drainage.</title>
        <authorList>
            <person name="Mendez-Garcia C."/>
            <person name="Mesa V."/>
            <person name="Sprenger R.R."/>
            <person name="Richter M."/>
            <person name="Diez M.S."/>
            <person name="Solano J."/>
            <person name="Bargiela R."/>
            <person name="Golyshina O.V."/>
            <person name="Manteca A."/>
            <person name="Ramos J.L."/>
            <person name="Gallego J.R."/>
            <person name="Llorente I."/>
            <person name="Martins Dos Santos V.A."/>
            <person name="Jensen O.N."/>
            <person name="Pelaez A.I."/>
            <person name="Sanchez J."/>
            <person name="Ferrer M."/>
        </authorList>
    </citation>
    <scope>NUCLEOTIDE SEQUENCE</scope>
</reference>
<evidence type="ECO:0000313" key="2">
    <source>
        <dbReference type="EMBL" id="EQD62451.1"/>
    </source>
</evidence>
<dbReference type="AlphaFoldDB" id="T1APD5"/>
<proteinExistence type="predicted"/>
<dbReference type="EMBL" id="AUZZ01001910">
    <property type="protein sequence ID" value="EQD62451.1"/>
    <property type="molecule type" value="Genomic_DNA"/>
</dbReference>
<protein>
    <submittedName>
        <fullName evidence="2">Terminal quinol oxidase, subunit DoxD</fullName>
    </submittedName>
</protein>
<feature type="transmembrane region" description="Helical" evidence="1">
    <location>
        <begin position="23"/>
        <end position="42"/>
    </location>
</feature>
<comment type="caution">
    <text evidence="2">The sequence shown here is derived from an EMBL/GenBank/DDBJ whole genome shotgun (WGS) entry which is preliminary data.</text>
</comment>
<name>T1APD5_9ZZZZ</name>
<sequence>SGWFNWIGGAGLLPLSERAFKRLALVLFWISVAFIVLTYNYYRGSVVTPFHGGPTSPSKHHWTLSQGSLRPTARCASTLMSMPAPRPSRPTCCARP</sequence>
<evidence type="ECO:0000256" key="1">
    <source>
        <dbReference type="SAM" id="Phobius"/>
    </source>
</evidence>
<accession>T1APD5</accession>
<organism evidence="2">
    <name type="scientific">mine drainage metagenome</name>
    <dbReference type="NCBI Taxonomy" id="410659"/>
    <lineage>
        <taxon>unclassified sequences</taxon>
        <taxon>metagenomes</taxon>
        <taxon>ecological metagenomes</taxon>
    </lineage>
</organism>
<keyword evidence="1" id="KW-0472">Membrane</keyword>